<reference evidence="8 9" key="1">
    <citation type="submission" date="2020-08" db="EMBL/GenBank/DDBJ databases">
        <title>Genomic Encyclopedia of Type Strains, Phase IV (KMG-IV): sequencing the most valuable type-strain genomes for metagenomic binning, comparative biology and taxonomic classification.</title>
        <authorList>
            <person name="Goeker M."/>
        </authorList>
    </citation>
    <scope>NUCLEOTIDE SEQUENCE [LARGE SCALE GENOMIC DNA]</scope>
    <source>
        <strain evidence="8 9">DSM 11590</strain>
    </source>
</reference>
<evidence type="ECO:0000256" key="4">
    <source>
        <dbReference type="ARBA" id="ARBA00022964"/>
    </source>
</evidence>
<dbReference type="GO" id="GO:0016705">
    <property type="term" value="F:oxidoreductase activity, acting on paired donors, with incorporation or reduction of molecular oxygen"/>
    <property type="evidence" value="ECO:0007669"/>
    <property type="project" value="InterPro"/>
</dbReference>
<keyword evidence="6" id="KW-0408">Iron</keyword>
<evidence type="ECO:0000256" key="1">
    <source>
        <dbReference type="ARBA" id="ARBA00001961"/>
    </source>
</evidence>
<keyword evidence="4" id="KW-0223">Dioxygenase</keyword>
<dbReference type="InterPro" id="IPR044862">
    <property type="entry name" value="Pro_4_hyd_alph_FE2OG_OXY"/>
</dbReference>
<dbReference type="SMART" id="SM00702">
    <property type="entry name" value="P4Hc"/>
    <property type="match status" value="1"/>
</dbReference>
<dbReference type="Proteomes" id="UP000544872">
    <property type="component" value="Unassembled WGS sequence"/>
</dbReference>
<evidence type="ECO:0000256" key="3">
    <source>
        <dbReference type="ARBA" id="ARBA00022896"/>
    </source>
</evidence>
<feature type="domain" description="Fe2OG dioxygenase" evidence="7">
    <location>
        <begin position="85"/>
        <end position="208"/>
    </location>
</feature>
<dbReference type="InterPro" id="IPR005123">
    <property type="entry name" value="Oxoglu/Fe-dep_dioxygenase_dom"/>
</dbReference>
<dbReference type="PROSITE" id="PS51471">
    <property type="entry name" value="FE2OG_OXY"/>
    <property type="match status" value="1"/>
</dbReference>
<dbReference type="Gene3D" id="2.60.120.620">
    <property type="entry name" value="q2cbj1_9rhob like domain"/>
    <property type="match status" value="1"/>
</dbReference>
<dbReference type="AlphaFoldDB" id="A0A7X0DNT8"/>
<protein>
    <recommendedName>
        <fullName evidence="7">Fe2OG dioxygenase domain-containing protein</fullName>
    </recommendedName>
</protein>
<evidence type="ECO:0000256" key="5">
    <source>
        <dbReference type="ARBA" id="ARBA00023002"/>
    </source>
</evidence>
<keyword evidence="3" id="KW-0847">Vitamin C</keyword>
<dbReference type="InterPro" id="IPR006620">
    <property type="entry name" value="Pro_4_hyd_alph"/>
</dbReference>
<evidence type="ECO:0000256" key="6">
    <source>
        <dbReference type="ARBA" id="ARBA00023004"/>
    </source>
</evidence>
<organism evidence="8 9">
    <name type="scientific">Novispirillum itersonii</name>
    <name type="common">Aquaspirillum itersonii</name>
    <dbReference type="NCBI Taxonomy" id="189"/>
    <lineage>
        <taxon>Bacteria</taxon>
        <taxon>Pseudomonadati</taxon>
        <taxon>Pseudomonadota</taxon>
        <taxon>Alphaproteobacteria</taxon>
        <taxon>Rhodospirillales</taxon>
        <taxon>Novispirillaceae</taxon>
        <taxon>Novispirillum</taxon>
    </lineage>
</organism>
<evidence type="ECO:0000313" key="9">
    <source>
        <dbReference type="Proteomes" id="UP000544872"/>
    </source>
</evidence>
<keyword evidence="5" id="KW-0560">Oxidoreductase</keyword>
<dbReference type="GO" id="GO:0005506">
    <property type="term" value="F:iron ion binding"/>
    <property type="evidence" value="ECO:0007669"/>
    <property type="project" value="InterPro"/>
</dbReference>
<evidence type="ECO:0000256" key="2">
    <source>
        <dbReference type="ARBA" id="ARBA00022723"/>
    </source>
</evidence>
<evidence type="ECO:0000259" key="7">
    <source>
        <dbReference type="PROSITE" id="PS51471"/>
    </source>
</evidence>
<name>A0A7X0DNT8_NOVIT</name>
<keyword evidence="2" id="KW-0479">Metal-binding</keyword>
<dbReference type="GO" id="GO:0031418">
    <property type="term" value="F:L-ascorbic acid binding"/>
    <property type="evidence" value="ECO:0007669"/>
    <property type="project" value="UniProtKB-KW"/>
</dbReference>
<proteinExistence type="predicted"/>
<evidence type="ECO:0000313" key="8">
    <source>
        <dbReference type="EMBL" id="MBB6212340.1"/>
    </source>
</evidence>
<dbReference type="Pfam" id="PF13640">
    <property type="entry name" value="2OG-FeII_Oxy_3"/>
    <property type="match status" value="1"/>
</dbReference>
<dbReference type="GO" id="GO:0051213">
    <property type="term" value="F:dioxygenase activity"/>
    <property type="evidence" value="ECO:0007669"/>
    <property type="project" value="UniProtKB-KW"/>
</dbReference>
<comment type="cofactor">
    <cofactor evidence="1">
        <name>L-ascorbate</name>
        <dbReference type="ChEBI" id="CHEBI:38290"/>
    </cofactor>
</comment>
<sequence>MTATFGAAEIPANGGLFLPHDVQSDWLPSPLADALLEYAIANESRFCPGSILHSGKVMVDETIRQVSVLSHLGPFHEQVTRAALTAQPMLERLFGMPAFTASEVEIEMAAHGDGAHFQQHIDTFVVVNRCPNPRVLTLVLYLHRQPRGFTGGALRLHALGGEAFQDIMPDHNRLAAFPSILPHSVQRLTCPGNAFADRRFAVNMWIHR</sequence>
<gene>
    <name evidence="8" type="ORF">FHS48_003790</name>
</gene>
<accession>A0A7X0DNT8</accession>
<dbReference type="EMBL" id="JACIIX010000021">
    <property type="protein sequence ID" value="MBB6212340.1"/>
    <property type="molecule type" value="Genomic_DNA"/>
</dbReference>
<keyword evidence="9" id="KW-1185">Reference proteome</keyword>
<comment type="caution">
    <text evidence="8">The sequence shown here is derived from an EMBL/GenBank/DDBJ whole genome shotgun (WGS) entry which is preliminary data.</text>
</comment>
<dbReference type="RefSeq" id="WP_184266149.1">
    <property type="nucleotide sequence ID" value="NZ_JACIIX010000021.1"/>
</dbReference>